<feature type="compositionally biased region" description="Polar residues" evidence="2">
    <location>
        <begin position="297"/>
        <end position="316"/>
    </location>
</feature>
<evidence type="ECO:0000256" key="1">
    <source>
        <dbReference type="SAM" id="Coils"/>
    </source>
</evidence>
<feature type="compositionally biased region" description="Polar residues" evidence="2">
    <location>
        <begin position="436"/>
        <end position="455"/>
    </location>
</feature>
<feature type="compositionally biased region" description="Polar residues" evidence="2">
    <location>
        <begin position="602"/>
        <end position="620"/>
    </location>
</feature>
<dbReference type="EMBL" id="BDSP01000111">
    <property type="protein sequence ID" value="GAX16839.1"/>
    <property type="molecule type" value="Genomic_DNA"/>
</dbReference>
<protein>
    <submittedName>
        <fullName evidence="3">Uncharacterized protein</fullName>
    </submittedName>
</protein>
<reference evidence="3 4" key="1">
    <citation type="journal article" date="2015" name="Plant Cell">
        <title>Oil accumulation by the oleaginous diatom Fistulifera solaris as revealed by the genome and transcriptome.</title>
        <authorList>
            <person name="Tanaka T."/>
            <person name="Maeda Y."/>
            <person name="Veluchamy A."/>
            <person name="Tanaka M."/>
            <person name="Abida H."/>
            <person name="Marechal E."/>
            <person name="Bowler C."/>
            <person name="Muto M."/>
            <person name="Sunaga Y."/>
            <person name="Tanaka M."/>
            <person name="Yoshino T."/>
            <person name="Taniguchi T."/>
            <person name="Fukuda Y."/>
            <person name="Nemoto M."/>
            <person name="Matsumoto M."/>
            <person name="Wong P.S."/>
            <person name="Aburatani S."/>
            <person name="Fujibuchi W."/>
        </authorList>
    </citation>
    <scope>NUCLEOTIDE SEQUENCE [LARGE SCALE GENOMIC DNA]</scope>
    <source>
        <strain evidence="3 4">JPCC DA0580</strain>
    </source>
</reference>
<feature type="compositionally biased region" description="Basic and acidic residues" evidence="2">
    <location>
        <begin position="400"/>
        <end position="414"/>
    </location>
</feature>
<proteinExistence type="predicted"/>
<feature type="compositionally biased region" description="Low complexity" evidence="2">
    <location>
        <begin position="627"/>
        <end position="644"/>
    </location>
</feature>
<feature type="region of interest" description="Disordered" evidence="2">
    <location>
        <begin position="297"/>
        <end position="365"/>
    </location>
</feature>
<keyword evidence="4" id="KW-1185">Reference proteome</keyword>
<name>A0A1Z5JSB4_FISSO</name>
<feature type="compositionally biased region" description="Basic and acidic residues" evidence="2">
    <location>
        <begin position="341"/>
        <end position="350"/>
    </location>
</feature>
<keyword evidence="1" id="KW-0175">Coiled coil</keyword>
<dbReference type="AlphaFoldDB" id="A0A1Z5JSB4"/>
<feature type="coiled-coil region" evidence="1">
    <location>
        <begin position="193"/>
        <end position="267"/>
    </location>
</feature>
<feature type="region of interest" description="Disordered" evidence="2">
    <location>
        <begin position="586"/>
        <end position="644"/>
    </location>
</feature>
<feature type="coiled-coil region" evidence="1">
    <location>
        <begin position="527"/>
        <end position="554"/>
    </location>
</feature>
<dbReference type="OrthoDB" id="56303at2759"/>
<organism evidence="3 4">
    <name type="scientific">Fistulifera solaris</name>
    <name type="common">Oleaginous diatom</name>
    <dbReference type="NCBI Taxonomy" id="1519565"/>
    <lineage>
        <taxon>Eukaryota</taxon>
        <taxon>Sar</taxon>
        <taxon>Stramenopiles</taxon>
        <taxon>Ochrophyta</taxon>
        <taxon>Bacillariophyta</taxon>
        <taxon>Bacillariophyceae</taxon>
        <taxon>Bacillariophycidae</taxon>
        <taxon>Naviculales</taxon>
        <taxon>Naviculaceae</taxon>
        <taxon>Fistulifera</taxon>
    </lineage>
</organism>
<evidence type="ECO:0000313" key="3">
    <source>
        <dbReference type="EMBL" id="GAX16839.1"/>
    </source>
</evidence>
<feature type="region of interest" description="Disordered" evidence="2">
    <location>
        <begin position="381"/>
        <end position="455"/>
    </location>
</feature>
<evidence type="ECO:0000313" key="4">
    <source>
        <dbReference type="Proteomes" id="UP000198406"/>
    </source>
</evidence>
<dbReference type="Proteomes" id="UP000198406">
    <property type="component" value="Unassembled WGS sequence"/>
</dbReference>
<evidence type="ECO:0000256" key="2">
    <source>
        <dbReference type="SAM" id="MobiDB-lite"/>
    </source>
</evidence>
<sequence>MPLHMACGELARVKDRDSVYRGNLEHLIRKLVTVYPDAAKKRDHDNKLPLHEALWHLASPQTVSILLMAYPDAAEEQDIFGRTSVQIVQTRRGGNEEHKEAIMKMLLKNPSFWNLARKEMTLKMKHGRVPSAGASVNSQSVLNDSQADADDYTIATRESIAASRSGSGSTTHLRYGTKVANPRAKKKKSPVAWDQLEQRAQRLEYILAEHNEENYRLAEEINRLKEIEAKYEKLTSTEVVARQVIQLEKENAELTKTVNDLKRILQRNDITAEEMTQYTKPLEIVVGRLSSAMSVTESVNKSMKSRNSGHLTSGSASKVPSSISLNSSNSVKSSLMRTRSTSRESAKDDTSTLSGVSRGSGEWSVSVGDAEQYPVLGEIAKPGAKSNYLPPTTFPPSTPPREETSFVDHTDQKPDWQPSLDASSAKARLSLDGDTVSETLPHSTTDTPRTFASSTPSYLLDEAPVFSWTRRGGKPQKGDTRARRIEDQVHTFNRYNDPYDPTTLCVDSLEVIPEADVMVPSRESAEVARLRKERENLQSLVKDLVRDLNKKRVKRQTLIKGAEADDDVNNRTSKSGFDAYRSLLTRSNTKSSVPTPPPDGNPSASVTLNNPLKDYQTSLQRDSDFASQRSGNSSSSISKVLKSL</sequence>
<gene>
    <name evidence="3" type="ORF">FisN_5Hh212</name>
</gene>
<dbReference type="InParanoid" id="A0A1Z5JSB4"/>
<comment type="caution">
    <text evidence="3">The sequence shown here is derived from an EMBL/GenBank/DDBJ whole genome shotgun (WGS) entry which is preliminary data.</text>
</comment>
<feature type="compositionally biased region" description="Low complexity" evidence="2">
    <location>
        <begin position="317"/>
        <end position="335"/>
    </location>
</feature>
<accession>A0A1Z5JSB4</accession>